<keyword evidence="2" id="KW-1185">Reference proteome</keyword>
<comment type="caution">
    <text evidence="1">The sequence shown here is derived from an EMBL/GenBank/DDBJ whole genome shotgun (WGS) entry which is preliminary data.</text>
</comment>
<evidence type="ECO:0000313" key="2">
    <source>
        <dbReference type="Proteomes" id="UP000326396"/>
    </source>
</evidence>
<gene>
    <name evidence="1" type="ORF">E3N88_29051</name>
</gene>
<name>A0A5N6N2G8_9ASTR</name>
<dbReference type="Proteomes" id="UP000326396">
    <property type="component" value="Linkage Group LG4"/>
</dbReference>
<organism evidence="1 2">
    <name type="scientific">Mikania micrantha</name>
    <name type="common">bitter vine</name>
    <dbReference type="NCBI Taxonomy" id="192012"/>
    <lineage>
        <taxon>Eukaryota</taxon>
        <taxon>Viridiplantae</taxon>
        <taxon>Streptophyta</taxon>
        <taxon>Embryophyta</taxon>
        <taxon>Tracheophyta</taxon>
        <taxon>Spermatophyta</taxon>
        <taxon>Magnoliopsida</taxon>
        <taxon>eudicotyledons</taxon>
        <taxon>Gunneridae</taxon>
        <taxon>Pentapetalae</taxon>
        <taxon>asterids</taxon>
        <taxon>campanulids</taxon>
        <taxon>Asterales</taxon>
        <taxon>Asteraceae</taxon>
        <taxon>Asteroideae</taxon>
        <taxon>Heliantheae alliance</taxon>
        <taxon>Eupatorieae</taxon>
        <taxon>Mikania</taxon>
    </lineage>
</organism>
<reference evidence="1 2" key="1">
    <citation type="submission" date="2019-05" db="EMBL/GenBank/DDBJ databases">
        <title>Mikania micrantha, genome provides insights into the molecular mechanism of rapid growth.</title>
        <authorList>
            <person name="Liu B."/>
        </authorList>
    </citation>
    <scope>NUCLEOTIDE SEQUENCE [LARGE SCALE GENOMIC DNA]</scope>
    <source>
        <strain evidence="1">NLD-2019</strain>
        <tissue evidence="1">Leaf</tissue>
    </source>
</reference>
<sequence length="168" mass="19267">MLPPAISIQDMANVVWSIMHCSDLQSGWPYGSQQWGLSGPNSTIQNYHAERNTLLTVRAPRVAGNKLLVASSGGVLMVMSSKLPSMLQWLPRSFKASSMEFYGEMMKKQRTLRHKQGQAGTRMLSLMHAFQFKCFSFDQLRHGMLLELYFTFSNRYGLLLVLKRFRKR</sequence>
<dbReference type="AlphaFoldDB" id="A0A5N6N2G8"/>
<proteinExistence type="predicted"/>
<dbReference type="EMBL" id="SZYD01000014">
    <property type="protein sequence ID" value="KAD4180460.1"/>
    <property type="molecule type" value="Genomic_DNA"/>
</dbReference>
<accession>A0A5N6N2G8</accession>
<evidence type="ECO:0000313" key="1">
    <source>
        <dbReference type="EMBL" id="KAD4180460.1"/>
    </source>
</evidence>
<protein>
    <submittedName>
        <fullName evidence="1">Uncharacterized protein</fullName>
    </submittedName>
</protein>